<feature type="region of interest" description="Disordered" evidence="1">
    <location>
        <begin position="263"/>
        <end position="328"/>
    </location>
</feature>
<accession>A0AAV1E4N6</accession>
<name>A0AAV1E4N6_OLDCO</name>
<feature type="compositionally biased region" description="Basic and acidic residues" evidence="1">
    <location>
        <begin position="14"/>
        <end position="27"/>
    </location>
</feature>
<evidence type="ECO:0000313" key="3">
    <source>
        <dbReference type="Proteomes" id="UP001161247"/>
    </source>
</evidence>
<proteinExistence type="predicted"/>
<protein>
    <submittedName>
        <fullName evidence="2">OLC1v1015669C1</fullName>
    </submittedName>
</protein>
<feature type="compositionally biased region" description="Low complexity" evidence="1">
    <location>
        <begin position="41"/>
        <end position="52"/>
    </location>
</feature>
<evidence type="ECO:0000256" key="1">
    <source>
        <dbReference type="SAM" id="MobiDB-lite"/>
    </source>
</evidence>
<gene>
    <name evidence="2" type="ORF">OLC1_LOCUS21493</name>
</gene>
<feature type="region of interest" description="Disordered" evidence="1">
    <location>
        <begin position="1"/>
        <end position="52"/>
    </location>
</feature>
<feature type="region of interest" description="Disordered" evidence="1">
    <location>
        <begin position="229"/>
        <end position="248"/>
    </location>
</feature>
<sequence>MRPKKRKQRTPGQKGKESDLVLHEPTRKSARTTKEQQLVDANKPAKATKNTAGKKLVVSEAPKSIDTRPREGKPFDCRVLHKLLHKVKKSINGSENYRHLQREAIREFGFGSLLNLKIESIPHALCHFLAGNFQTGGRTITLNNGVLDFTEEDVVAVLDLPRGPKKPEQFAPNKWDYPEYVPHATAWRKRMNQQGLPVYKSDSADILELCEKGIQEPEHKFQKIIEEMLNKEQKPSTQKIADDQEEAEETDLANALGLEQLSETNEGECLPVNAETAPPQKGPQEKDEAVEGSRLGGRGEFEENTKSDIDRNPKKVDEEEHVDGDIDLPDALNEKINHSPHIDDVIAKATESASRSCPSSSLHVMAVASEHATKNPGVL</sequence>
<dbReference type="EMBL" id="OX459125">
    <property type="protein sequence ID" value="CAI9114859.1"/>
    <property type="molecule type" value="Genomic_DNA"/>
</dbReference>
<dbReference type="AlphaFoldDB" id="A0AAV1E4N6"/>
<feature type="compositionally biased region" description="Acidic residues" evidence="1">
    <location>
        <begin position="319"/>
        <end position="328"/>
    </location>
</feature>
<dbReference type="Proteomes" id="UP001161247">
    <property type="component" value="Chromosome 8"/>
</dbReference>
<keyword evidence="3" id="KW-1185">Reference proteome</keyword>
<evidence type="ECO:0000313" key="2">
    <source>
        <dbReference type="EMBL" id="CAI9114859.1"/>
    </source>
</evidence>
<feature type="compositionally biased region" description="Basic and acidic residues" evidence="1">
    <location>
        <begin position="283"/>
        <end position="318"/>
    </location>
</feature>
<reference evidence="2" key="1">
    <citation type="submission" date="2023-03" db="EMBL/GenBank/DDBJ databases">
        <authorList>
            <person name="Julca I."/>
        </authorList>
    </citation>
    <scope>NUCLEOTIDE SEQUENCE</scope>
</reference>
<organism evidence="2 3">
    <name type="scientific">Oldenlandia corymbosa var. corymbosa</name>
    <dbReference type="NCBI Taxonomy" id="529605"/>
    <lineage>
        <taxon>Eukaryota</taxon>
        <taxon>Viridiplantae</taxon>
        <taxon>Streptophyta</taxon>
        <taxon>Embryophyta</taxon>
        <taxon>Tracheophyta</taxon>
        <taxon>Spermatophyta</taxon>
        <taxon>Magnoliopsida</taxon>
        <taxon>eudicotyledons</taxon>
        <taxon>Gunneridae</taxon>
        <taxon>Pentapetalae</taxon>
        <taxon>asterids</taxon>
        <taxon>lamiids</taxon>
        <taxon>Gentianales</taxon>
        <taxon>Rubiaceae</taxon>
        <taxon>Rubioideae</taxon>
        <taxon>Spermacoceae</taxon>
        <taxon>Hedyotis-Oldenlandia complex</taxon>
        <taxon>Oldenlandia</taxon>
    </lineage>
</organism>